<feature type="domain" description="Isochorismatase-like" evidence="2">
    <location>
        <begin position="3"/>
        <end position="174"/>
    </location>
</feature>
<dbReference type="EMBL" id="NIRM01000002">
    <property type="protein sequence ID" value="PHI08451.1"/>
    <property type="molecule type" value="Genomic_DNA"/>
</dbReference>
<dbReference type="PANTHER" id="PTHR43540:SF1">
    <property type="entry name" value="ISOCHORISMATASE HYDROLASE"/>
    <property type="match status" value="1"/>
</dbReference>
<dbReference type="GO" id="GO:0016787">
    <property type="term" value="F:hydrolase activity"/>
    <property type="evidence" value="ECO:0007669"/>
    <property type="project" value="UniProtKB-KW"/>
</dbReference>
<evidence type="ECO:0000259" key="2">
    <source>
        <dbReference type="Pfam" id="PF00857"/>
    </source>
</evidence>
<dbReference type="PANTHER" id="PTHR43540">
    <property type="entry name" value="PEROXYUREIDOACRYLATE/UREIDOACRYLATE AMIDOHYDROLASE-RELATED"/>
    <property type="match status" value="1"/>
</dbReference>
<sequence length="180" mass="20866">MEALILIDVQKGFLKNSLGKRNNLQAEENMLKILEKFRNKNKKVIHIQHFSRDEKGLLFKEEDREFQKGFEPLKNEVIFKKTVNSAFIGTGLEKYLKDNSIDTLFIVGVSLPHCVSTTVRMASNLGFDITLIEDATISFEITDYFTGEKLSPEEVHRYNISTLNEEFCKVINTEKFFNNY</sequence>
<gene>
    <name evidence="3" type="ORF">CBG52_09835</name>
</gene>
<evidence type="ECO:0000313" key="4">
    <source>
        <dbReference type="Proteomes" id="UP000221504"/>
    </source>
</evidence>
<name>A0A2C6BW38_FUSNP</name>
<dbReference type="SUPFAM" id="SSF52499">
    <property type="entry name" value="Isochorismatase-like hydrolases"/>
    <property type="match status" value="1"/>
</dbReference>
<dbReference type="CDD" id="cd01014">
    <property type="entry name" value="nicotinamidase_related"/>
    <property type="match status" value="1"/>
</dbReference>
<evidence type="ECO:0000256" key="1">
    <source>
        <dbReference type="ARBA" id="ARBA00022801"/>
    </source>
</evidence>
<comment type="caution">
    <text evidence="3">The sequence shown here is derived from an EMBL/GenBank/DDBJ whole genome shotgun (WGS) entry which is preliminary data.</text>
</comment>
<dbReference type="Pfam" id="PF00857">
    <property type="entry name" value="Isochorismatase"/>
    <property type="match status" value="1"/>
</dbReference>
<evidence type="ECO:0000313" key="3">
    <source>
        <dbReference type="EMBL" id="PHI08451.1"/>
    </source>
</evidence>
<dbReference type="AlphaFoldDB" id="A0A2C6BW38"/>
<reference evidence="3 4" key="1">
    <citation type="submission" date="2017-06" db="EMBL/GenBank/DDBJ databases">
        <title>Draft genome sequence of Fusobacterium nucleatum subsp. polymorphum KCOM 1267 (=ChDC F290).</title>
        <authorList>
            <person name="Kook J.-K."/>
            <person name="Park S.-N."/>
            <person name="Lim Y.K."/>
            <person name="Roh H."/>
        </authorList>
    </citation>
    <scope>NUCLEOTIDE SEQUENCE [LARGE SCALE GENOMIC DNA]</scope>
    <source>
        <strain evidence="4">KCOM 1267(ChDC F290)</strain>
    </source>
</reference>
<keyword evidence="1 3" id="KW-0378">Hydrolase</keyword>
<protein>
    <submittedName>
        <fullName evidence="3">Cysteine hydrolase</fullName>
    </submittedName>
</protein>
<organism evidence="3 4">
    <name type="scientific">Fusobacterium nucleatum subsp. polymorphum</name>
    <name type="common">Fusobacterium polymorphum</name>
    <dbReference type="NCBI Taxonomy" id="76857"/>
    <lineage>
        <taxon>Bacteria</taxon>
        <taxon>Fusobacteriati</taxon>
        <taxon>Fusobacteriota</taxon>
        <taxon>Fusobacteriia</taxon>
        <taxon>Fusobacteriales</taxon>
        <taxon>Fusobacteriaceae</taxon>
        <taxon>Fusobacterium</taxon>
    </lineage>
</organism>
<dbReference type="RefSeq" id="WP_098998514.1">
    <property type="nucleotide sequence ID" value="NZ_CP077110.1"/>
</dbReference>
<accession>A0A2C6BW38</accession>
<dbReference type="Gene3D" id="3.40.50.850">
    <property type="entry name" value="Isochorismatase-like"/>
    <property type="match status" value="1"/>
</dbReference>
<dbReference type="Proteomes" id="UP000221504">
    <property type="component" value="Unassembled WGS sequence"/>
</dbReference>
<dbReference type="InterPro" id="IPR050272">
    <property type="entry name" value="Isochorismatase-like_hydrls"/>
</dbReference>
<dbReference type="InterPro" id="IPR000868">
    <property type="entry name" value="Isochorismatase-like_dom"/>
</dbReference>
<dbReference type="InterPro" id="IPR036380">
    <property type="entry name" value="Isochorismatase-like_sf"/>
</dbReference>
<proteinExistence type="predicted"/>